<dbReference type="Proteomes" id="UP001375743">
    <property type="component" value="Unassembled WGS sequence"/>
</dbReference>
<keyword evidence="2" id="KW-0732">Signal</keyword>
<evidence type="ECO:0000256" key="1">
    <source>
        <dbReference type="SAM" id="MobiDB-lite"/>
    </source>
</evidence>
<evidence type="ECO:0000256" key="2">
    <source>
        <dbReference type="SAM" id="SignalP"/>
    </source>
</evidence>
<evidence type="ECO:0000313" key="3">
    <source>
        <dbReference type="EMBL" id="MEK0084023.1"/>
    </source>
</evidence>
<dbReference type="EMBL" id="JBBLZC010000011">
    <property type="protein sequence ID" value="MEK0084023.1"/>
    <property type="molecule type" value="Genomic_DNA"/>
</dbReference>
<gene>
    <name evidence="3" type="ORF">U1T56_12740</name>
</gene>
<sequence>MCRLLAGLAACGWLLGVPAGPVSAEEAKPPPAPAKKAAEHEPAKTVQYRPPDWKAPKTRVAAATRGLEDPGPYLTLLVPERTGYTSEASPTLYWYVSERFAGPVQVTLLKERAIEPVLEMRLEHGVEAGVHAIPLRAYKVVLEPGVDYEWSVTLTVDPNRPSTDSFASGTIRRVPQAALPRAVAGADELAALAAHGLWYDAVDLSSRLIQAHPEDVAWRELRAELLEQEGLEEPAAWDRTLAGLQ</sequence>
<organism evidence="3 4">
    <name type="scientific">Benzoatithermus flavus</name>
    <dbReference type="NCBI Taxonomy" id="3108223"/>
    <lineage>
        <taxon>Bacteria</taxon>
        <taxon>Pseudomonadati</taxon>
        <taxon>Pseudomonadota</taxon>
        <taxon>Alphaproteobacteria</taxon>
        <taxon>Geminicoccales</taxon>
        <taxon>Geminicoccaceae</taxon>
        <taxon>Benzoatithermus</taxon>
    </lineage>
</organism>
<feature type="chain" id="PRO_5047496419" evidence="2">
    <location>
        <begin position="25"/>
        <end position="245"/>
    </location>
</feature>
<reference evidence="3 4" key="1">
    <citation type="submission" date="2024-01" db="EMBL/GenBank/DDBJ databases">
        <title>Multi-omics insights into the function and evolution of sodium benzoate biodegradation pathways in Benzoatithermus flavus gen. nov., sp. nov. from hot spring.</title>
        <authorList>
            <person name="Hu C.-J."/>
            <person name="Li W.-J."/>
        </authorList>
    </citation>
    <scope>NUCLEOTIDE SEQUENCE [LARGE SCALE GENOMIC DNA]</scope>
    <source>
        <strain evidence="3 4">SYSU G07066</strain>
    </source>
</reference>
<dbReference type="InterPro" id="IPR010328">
    <property type="entry name" value="DUF928"/>
</dbReference>
<feature type="region of interest" description="Disordered" evidence="1">
    <location>
        <begin position="22"/>
        <end position="51"/>
    </location>
</feature>
<evidence type="ECO:0000313" key="4">
    <source>
        <dbReference type="Proteomes" id="UP001375743"/>
    </source>
</evidence>
<keyword evidence="4" id="KW-1185">Reference proteome</keyword>
<proteinExistence type="predicted"/>
<dbReference type="Pfam" id="PF06051">
    <property type="entry name" value="DUF928"/>
    <property type="match status" value="1"/>
</dbReference>
<protein>
    <submittedName>
        <fullName evidence="3">DUF928 domain-containing protein</fullName>
    </submittedName>
</protein>
<comment type="caution">
    <text evidence="3">The sequence shown here is derived from an EMBL/GenBank/DDBJ whole genome shotgun (WGS) entry which is preliminary data.</text>
</comment>
<dbReference type="RefSeq" id="WP_418159872.1">
    <property type="nucleotide sequence ID" value="NZ_JBBLZC010000011.1"/>
</dbReference>
<name>A0ABU8XS25_9PROT</name>
<accession>A0ABU8XS25</accession>
<feature type="signal peptide" evidence="2">
    <location>
        <begin position="1"/>
        <end position="24"/>
    </location>
</feature>